<dbReference type="EMBL" id="CAJVQC010101543">
    <property type="protein sequence ID" value="CAG8831497.1"/>
    <property type="molecule type" value="Genomic_DNA"/>
</dbReference>
<reference evidence="1" key="1">
    <citation type="submission" date="2021-06" db="EMBL/GenBank/DDBJ databases">
        <authorList>
            <person name="Kallberg Y."/>
            <person name="Tangrot J."/>
            <person name="Rosling A."/>
        </authorList>
    </citation>
    <scope>NUCLEOTIDE SEQUENCE</scope>
    <source>
        <strain evidence="1">MA461A</strain>
    </source>
</reference>
<comment type="caution">
    <text evidence="1">The sequence shown here is derived from an EMBL/GenBank/DDBJ whole genome shotgun (WGS) entry which is preliminary data.</text>
</comment>
<accession>A0ACA9SA30</accession>
<proteinExistence type="predicted"/>
<keyword evidence="2" id="KW-1185">Reference proteome</keyword>
<evidence type="ECO:0000313" key="1">
    <source>
        <dbReference type="EMBL" id="CAG8831497.1"/>
    </source>
</evidence>
<evidence type="ECO:0000313" key="2">
    <source>
        <dbReference type="Proteomes" id="UP000789920"/>
    </source>
</evidence>
<name>A0ACA9SA30_9GLOM</name>
<feature type="non-terminal residue" evidence="1">
    <location>
        <position position="1"/>
    </location>
</feature>
<dbReference type="Proteomes" id="UP000789920">
    <property type="component" value="Unassembled WGS sequence"/>
</dbReference>
<protein>
    <submittedName>
        <fullName evidence="1">21965_t:CDS:1</fullName>
    </submittedName>
</protein>
<sequence length="127" mass="14717">QLPKFKHIHGDGWSCIIGDLDLAQIIGLGETLALIDSSYTRKQSKTNTLTKKRSTKTSKNKQLQKLTESSSNNNDSPLNINNELVMKPMEKLEYEERMLLIQERKEKLRELRIANTIKEREYGLEQE</sequence>
<gene>
    <name evidence="1" type="ORF">RPERSI_LOCUS28164</name>
</gene>
<organism evidence="1 2">
    <name type="scientific">Racocetra persica</name>
    <dbReference type="NCBI Taxonomy" id="160502"/>
    <lineage>
        <taxon>Eukaryota</taxon>
        <taxon>Fungi</taxon>
        <taxon>Fungi incertae sedis</taxon>
        <taxon>Mucoromycota</taxon>
        <taxon>Glomeromycotina</taxon>
        <taxon>Glomeromycetes</taxon>
        <taxon>Diversisporales</taxon>
        <taxon>Gigasporaceae</taxon>
        <taxon>Racocetra</taxon>
    </lineage>
</organism>